<evidence type="ECO:0000313" key="2">
    <source>
        <dbReference type="Proteomes" id="UP000824161"/>
    </source>
</evidence>
<evidence type="ECO:0008006" key="3">
    <source>
        <dbReference type="Google" id="ProtNLM"/>
    </source>
</evidence>
<name>A0A9D1H9Y3_9FLAO</name>
<organism evidence="1 2">
    <name type="scientific">Candidatus Merdimorpha stercoravium</name>
    <dbReference type="NCBI Taxonomy" id="2840863"/>
    <lineage>
        <taxon>Bacteria</taxon>
        <taxon>Pseudomonadati</taxon>
        <taxon>Bacteroidota</taxon>
        <taxon>Flavobacteriia</taxon>
        <taxon>Flavobacteriales</taxon>
        <taxon>Candidatus Merdimorpha</taxon>
    </lineage>
</organism>
<reference evidence="1" key="1">
    <citation type="submission" date="2020-10" db="EMBL/GenBank/DDBJ databases">
        <authorList>
            <person name="Gilroy R."/>
        </authorList>
    </citation>
    <scope>NUCLEOTIDE SEQUENCE</scope>
    <source>
        <strain evidence="1">1383</strain>
    </source>
</reference>
<dbReference type="InterPro" id="IPR025631">
    <property type="entry name" value="Porin_10"/>
</dbReference>
<gene>
    <name evidence="1" type="ORF">IAC44_04600</name>
</gene>
<evidence type="ECO:0000313" key="1">
    <source>
        <dbReference type="EMBL" id="HIT98101.1"/>
    </source>
</evidence>
<comment type="caution">
    <text evidence="1">The sequence shown here is derived from an EMBL/GenBank/DDBJ whole genome shotgun (WGS) entry which is preliminary data.</text>
</comment>
<dbReference type="Proteomes" id="UP000824161">
    <property type="component" value="Unassembled WGS sequence"/>
</dbReference>
<reference evidence="1" key="2">
    <citation type="journal article" date="2021" name="PeerJ">
        <title>Extensive microbial diversity within the chicken gut microbiome revealed by metagenomics and culture.</title>
        <authorList>
            <person name="Gilroy R."/>
            <person name="Ravi A."/>
            <person name="Getino M."/>
            <person name="Pursley I."/>
            <person name="Horton D.L."/>
            <person name="Alikhan N.F."/>
            <person name="Baker D."/>
            <person name="Gharbi K."/>
            <person name="Hall N."/>
            <person name="Watson M."/>
            <person name="Adriaenssens E.M."/>
            <person name="Foster-Nyarko E."/>
            <person name="Jarju S."/>
            <person name="Secka A."/>
            <person name="Antonio M."/>
            <person name="Oren A."/>
            <person name="Chaudhuri R.R."/>
            <person name="La Ragione R."/>
            <person name="Hildebrand F."/>
            <person name="Pallen M.J."/>
        </authorList>
    </citation>
    <scope>NUCLEOTIDE SEQUENCE</scope>
    <source>
        <strain evidence="1">1383</strain>
    </source>
</reference>
<protein>
    <recommendedName>
        <fullName evidence="3">Porin</fullName>
    </recommendedName>
</protein>
<accession>A0A9D1H9Y3</accession>
<sequence>MDYFCTMNRSCPILMRILSLIAWVCLGGVLPLGAQTFDQYGNRTDSYDSSDPFNRDQVYPGGMDSLNIFGERILSPREQARQDSAARAAQRSTRDRQIYTNRYKDSIQVYKIIDLYGDTTLVDTTLNIGKYYKLNPTRRDEYGYMPFPNLAEGYTPLVYTEKPSLTPAYGIRSRSMYYRTTDQVKYYDVRTPWSEVMYHSNVFSNMTGQVLDFNFTANVGKQVNFSFGFRGKRTFGLYNYIESHHGQLVGTFSYHTKSYRYIVRSHVMYQYLSAVENGGLTEEGIGFFLSDDEQFSYRKTIPVNLGDSDGEVANRLGGTRFFITQSYDIFNSSIKNPKGFRVSLLNEIKYEHLTYKYYDPAFVSPSGSAGRKSLAYYGSGLLEGAARTDSSYYNTLDLAAGAGVNFPLVNIYAQGMIRYQTANYSFPGTLASGGSVPVSEMSGNTLMVNLMGRWRPMKYFGADASLDYSLSGMFSGARILRLSGYIQLNAQNRLEGSYANASYYPAMTTRFYRSSYADYNWYNDFKRIESNEVAITLRSDKVFDARVSFTDLGNYVYYDSLRAPRQYDGKVNVLAVTLSRDLRLGWFGWDNTLTYQHVSSGAEVLPLPEVIVRSSLYAYFPLFRKAITLMPAVTLRYFSAFDAPMYNPLLSDYNLQPLSTRRQIGDYPYIDLSLSAKVRRTRIFLKVENLTPWILKNKDYFASPYYPSVDPVVRFGVVWDWFN</sequence>
<dbReference type="AlphaFoldDB" id="A0A9D1H9Y3"/>
<dbReference type="EMBL" id="DVLY01000110">
    <property type="protein sequence ID" value="HIT98101.1"/>
    <property type="molecule type" value="Genomic_DNA"/>
</dbReference>
<proteinExistence type="predicted"/>
<dbReference type="Pfam" id="PF14121">
    <property type="entry name" value="Porin_10"/>
    <property type="match status" value="1"/>
</dbReference>